<accession>A0A1X3CZ98</accession>
<feature type="coiled-coil region" evidence="1">
    <location>
        <begin position="1048"/>
        <end position="1084"/>
    </location>
</feature>
<dbReference type="InterPro" id="IPR012931">
    <property type="entry name" value="TraG_N_Proteobacteria"/>
</dbReference>
<keyword evidence="3" id="KW-0472">Membrane</keyword>
<keyword evidence="3" id="KW-1133">Transmembrane helix</keyword>
<dbReference type="RefSeq" id="WP_085415831.1">
    <property type="nucleotide sequence ID" value="NZ_CAUJPY010000007.1"/>
</dbReference>
<dbReference type="EMBL" id="LR134313">
    <property type="protein sequence ID" value="VEF02468.1"/>
    <property type="molecule type" value="Genomic_DNA"/>
</dbReference>
<sequence length="1506" mass="160330">MSAIKQYLTRIYILFLLPLLYAPAVWAELPQDTVEGDPGIFTIWVSGDLEPAWRAFKMAALLFGGDGPFIFGVIKVGLLIACLMAAVYIMTAGKLTPLQNLFMVFLFAVLMVPKTTVYIANYMDENGMANAGAVRFKQVDGVPFGVAALLGFFSTLSYYTTVAVDTAAQSVADVNWTGAAGFDTGTEAGGLPLYGSQGVFSPLKTLMGLRRTFAQGGNPMLTTNMATAAQDCKTWNKRWGETTNGGYLNVLTKGLQSGETKVWLDSGAGDGKVVQAAMNCADAGKVIAAQSLALSTPKPGKTYSPAAEQLQVGQRNISSGKTMQSGSQAAGIQKELNALPSAVASISGASAGSAENPHNILKFAYDRVMANGGHLNPNELARFYSAGVAVDAASIQSALILNRVAQRCIGNSDPSCERAEQIMGEALSAAAVDAAGEASGWQSMFQKFMNFMLSFYVMITPLMIFVVLVRGVKSFVILGTYVVLAAWMNLLLPVQTIAGHFLQYALSDELYNMLSEAVLSQKPLVALSPQFTDRVFEELQKTILTGSTIMSGVSTLALLVLIGSPYVMSRFADRSTMVGQGNIDEKTESPKLDESPVIDAAGIISRSGASQALERGSQLMSQAEAAFPGKLDLSVSSAVQQQAVSTIDAALSKAESQTLSEMLATTDSSGRVLADGFVLSKGHDGKWTFDYAQKGEQVMSDGNSQKITATANAGFQAFGFVGAGVEGRAEAGQAEELKYVDSNGNSHSLSASTKLDDIRKFETSSGTMDASTLQQARQQAVTDMRSERDSLQTATSSTLSNGASASIDLDTFRKVGLLDHAGGQIGPDGRYVYGASDQIFAAAKAAGTYNQTVADAVMRAADAPGNVGANLYKELYGYSVNGSDAEKLAATAAFQSLFQTASEHGLAGGKPIADQFESKLNALEYGTRHSADVQSKIDGRMDAAAADRLGSYADPIDKGRLNGAGQNVAGVQGRVNGAESEMTARQQIWEYNNQKIREAAQEVNSIQKQINELENPAKQVGRGVEEVLGSDNTKAALVAAGVAAAPTLNAIRAKTDETEAQQEQTKNQEDIQRLKERKEELIQKINSFDPGNMVRTFDGKAVSEVLGFNPAERFGGVGRMDLRDDTPVQNQSPTAPAGTNDASHVGMQKAAEMVKKITGEKFSTDPDKLIHTSDHIAAGRGIGLCANGTALILGKADLIDDRKHGNAQEMGRELQSRYGWSVVASGDVTDRKGTIEGYTPRDGQVALISPHGVGSKDGKGGDEHGHIAVWVQAADGGKGAWVSDYYQGDRMVPNGHYINGGSKITILESPQMKEHFAKLEAKAPEIAENTQKATDGFASSIKSLIAKAEGNYHSVNLGQAHGNRSSSRDLSNMTVNEIMAAQRRNEFNAVGKYQMVETTFREAVKALDLKGNEKFTPALQERIFNDYLLKKAGGGAAWDYIHGKHNDINKALVALAKEWAAFPVPAAMKGHVGQVQAGQSYYHGHNGNKARLSINQARAALMDARK</sequence>
<feature type="region of interest" description="Disordered" evidence="2">
    <location>
        <begin position="1125"/>
        <end position="1144"/>
    </location>
</feature>
<organism evidence="5 6">
    <name type="scientific">Neisseria canis</name>
    <dbReference type="NCBI Taxonomy" id="493"/>
    <lineage>
        <taxon>Bacteria</taxon>
        <taxon>Pseudomonadati</taxon>
        <taxon>Pseudomonadota</taxon>
        <taxon>Betaproteobacteria</taxon>
        <taxon>Neisseriales</taxon>
        <taxon>Neisseriaceae</taxon>
        <taxon>Neisseria</taxon>
    </lineage>
</organism>
<reference evidence="5 6" key="1">
    <citation type="submission" date="2018-12" db="EMBL/GenBank/DDBJ databases">
        <authorList>
            <consortium name="Pathogen Informatics"/>
        </authorList>
    </citation>
    <scope>NUCLEOTIDE SEQUENCE [LARGE SCALE GENOMIC DNA]</scope>
    <source>
        <strain evidence="5 6">NCTC10296</strain>
    </source>
</reference>
<dbReference type="Gene3D" id="3.90.1720.10">
    <property type="entry name" value="endopeptidase domain like (from Nostoc punctiforme)"/>
    <property type="match status" value="1"/>
</dbReference>
<evidence type="ECO:0000313" key="6">
    <source>
        <dbReference type="Proteomes" id="UP000279284"/>
    </source>
</evidence>
<feature type="transmembrane region" description="Helical" evidence="3">
    <location>
        <begin position="448"/>
        <end position="469"/>
    </location>
</feature>
<evidence type="ECO:0000259" key="4">
    <source>
        <dbReference type="Pfam" id="PF07916"/>
    </source>
</evidence>
<evidence type="ECO:0000256" key="1">
    <source>
        <dbReference type="SAM" id="Coils"/>
    </source>
</evidence>
<dbReference type="Pfam" id="PF07916">
    <property type="entry name" value="TraG_N"/>
    <property type="match status" value="1"/>
</dbReference>
<evidence type="ECO:0000256" key="3">
    <source>
        <dbReference type="SAM" id="Phobius"/>
    </source>
</evidence>
<evidence type="ECO:0000313" key="5">
    <source>
        <dbReference type="EMBL" id="VEF02468.1"/>
    </source>
</evidence>
<evidence type="ECO:0000256" key="2">
    <source>
        <dbReference type="SAM" id="MobiDB-lite"/>
    </source>
</evidence>
<dbReference type="OrthoDB" id="8613928at2"/>
<name>A0A1X3CZ98_9NEIS</name>
<dbReference type="STRING" id="493.BWD07_02660"/>
<gene>
    <name evidence="5" type="ORF">NCTC10296_01808</name>
</gene>
<proteinExistence type="predicted"/>
<feature type="transmembrane region" description="Helical" evidence="3">
    <location>
        <begin position="69"/>
        <end position="89"/>
    </location>
</feature>
<dbReference type="SUPFAM" id="SSF53955">
    <property type="entry name" value="Lysozyme-like"/>
    <property type="match status" value="1"/>
</dbReference>
<dbReference type="Proteomes" id="UP000279284">
    <property type="component" value="Chromosome"/>
</dbReference>
<feature type="transmembrane region" description="Helical" evidence="3">
    <location>
        <begin position="475"/>
        <end position="494"/>
    </location>
</feature>
<keyword evidence="6" id="KW-1185">Reference proteome</keyword>
<protein>
    <submittedName>
        <fullName evidence="5">TraG-like protein, N-terminal region</fullName>
    </submittedName>
</protein>
<feature type="transmembrane region" description="Helical" evidence="3">
    <location>
        <begin position="141"/>
        <end position="159"/>
    </location>
</feature>
<dbReference type="InterPro" id="IPR023346">
    <property type="entry name" value="Lysozyme-like_dom_sf"/>
</dbReference>
<feature type="domain" description="TraG N-terminal Proteobacteria" evidence="4">
    <location>
        <begin position="43"/>
        <end position="576"/>
    </location>
</feature>
<feature type="transmembrane region" description="Helical" evidence="3">
    <location>
        <begin position="101"/>
        <end position="121"/>
    </location>
</feature>
<feature type="transmembrane region" description="Helical" evidence="3">
    <location>
        <begin position="543"/>
        <end position="568"/>
    </location>
</feature>
<dbReference type="KEGG" id="nci:NCTC10296_01808"/>
<dbReference type="Gene3D" id="1.10.530.10">
    <property type="match status" value="1"/>
</dbReference>
<keyword evidence="3" id="KW-0812">Transmembrane</keyword>
<keyword evidence="1" id="KW-0175">Coiled coil</keyword>